<accession>A0A1Q3E8H3</accession>
<name>A0A1Q3E8H3_LENED</name>
<keyword evidence="2" id="KW-1185">Reference proteome</keyword>
<gene>
    <name evidence="1" type="ORF">LENED_005275</name>
</gene>
<protein>
    <submittedName>
        <fullName evidence="1">Uncharacterized protein</fullName>
    </submittedName>
</protein>
<proteinExistence type="predicted"/>
<evidence type="ECO:0000313" key="1">
    <source>
        <dbReference type="EMBL" id="GAW03543.1"/>
    </source>
</evidence>
<comment type="caution">
    <text evidence="1">The sequence shown here is derived from an EMBL/GenBank/DDBJ whole genome shotgun (WGS) entry which is preliminary data.</text>
</comment>
<reference evidence="1 2" key="2">
    <citation type="submission" date="2017-02" db="EMBL/GenBank/DDBJ databases">
        <title>A genome survey and senescence transcriptome analysis in Lentinula edodes.</title>
        <authorList>
            <person name="Sakamoto Y."/>
            <person name="Nakade K."/>
            <person name="Sato S."/>
            <person name="Yoshida Y."/>
            <person name="Miyazaki K."/>
            <person name="Natsume S."/>
            <person name="Konno N."/>
        </authorList>
    </citation>
    <scope>NUCLEOTIDE SEQUENCE [LARGE SCALE GENOMIC DNA]</scope>
    <source>
        <strain evidence="1 2">NBRC 111202</strain>
    </source>
</reference>
<dbReference type="AlphaFoldDB" id="A0A1Q3E8H3"/>
<dbReference type="Proteomes" id="UP000188533">
    <property type="component" value="Unassembled WGS sequence"/>
</dbReference>
<sequence>MIPSTFATRKEVKNLEWGFEIVINLKAWKTQSTTRKIKNADSLFQHPQAPWSCFRRSRTSRKAPQAPWWSWSCRWSAPPPNQLR</sequence>
<evidence type="ECO:0000313" key="2">
    <source>
        <dbReference type="Proteomes" id="UP000188533"/>
    </source>
</evidence>
<organism evidence="1 2">
    <name type="scientific">Lentinula edodes</name>
    <name type="common">Shiitake mushroom</name>
    <name type="synonym">Lentinus edodes</name>
    <dbReference type="NCBI Taxonomy" id="5353"/>
    <lineage>
        <taxon>Eukaryota</taxon>
        <taxon>Fungi</taxon>
        <taxon>Dikarya</taxon>
        <taxon>Basidiomycota</taxon>
        <taxon>Agaricomycotina</taxon>
        <taxon>Agaricomycetes</taxon>
        <taxon>Agaricomycetidae</taxon>
        <taxon>Agaricales</taxon>
        <taxon>Marasmiineae</taxon>
        <taxon>Omphalotaceae</taxon>
        <taxon>Lentinula</taxon>
    </lineage>
</organism>
<reference evidence="1 2" key="1">
    <citation type="submission" date="2016-08" db="EMBL/GenBank/DDBJ databases">
        <authorList>
            <consortium name="Lentinula edodes genome sequencing consortium"/>
            <person name="Sakamoto Y."/>
            <person name="Nakade K."/>
            <person name="Sato S."/>
            <person name="Yoshida Y."/>
            <person name="Miyazaki K."/>
            <person name="Natsume S."/>
            <person name="Konno N."/>
        </authorList>
    </citation>
    <scope>NUCLEOTIDE SEQUENCE [LARGE SCALE GENOMIC DNA]</scope>
    <source>
        <strain evidence="1 2">NBRC 111202</strain>
    </source>
</reference>
<dbReference type="EMBL" id="BDGU01000149">
    <property type="protein sequence ID" value="GAW03543.1"/>
    <property type="molecule type" value="Genomic_DNA"/>
</dbReference>